<dbReference type="SUPFAM" id="SSF48208">
    <property type="entry name" value="Six-hairpin glycosidases"/>
    <property type="match status" value="1"/>
</dbReference>
<dbReference type="GO" id="GO:0030245">
    <property type="term" value="P:cellulose catabolic process"/>
    <property type="evidence" value="ECO:0007669"/>
    <property type="project" value="UniProtKB-KW"/>
</dbReference>
<dbReference type="Proteomes" id="UP000631114">
    <property type="component" value="Unassembled WGS sequence"/>
</dbReference>
<dbReference type="Gene3D" id="3.30.565.10">
    <property type="entry name" value="Histidine kinase-like ATPase, C-terminal domain"/>
    <property type="match status" value="1"/>
</dbReference>
<dbReference type="InterPro" id="IPR001701">
    <property type="entry name" value="Glyco_hydro_9"/>
</dbReference>
<organism evidence="10 11">
    <name type="scientific">Coptis chinensis</name>
    <dbReference type="NCBI Taxonomy" id="261450"/>
    <lineage>
        <taxon>Eukaryota</taxon>
        <taxon>Viridiplantae</taxon>
        <taxon>Streptophyta</taxon>
        <taxon>Embryophyta</taxon>
        <taxon>Tracheophyta</taxon>
        <taxon>Spermatophyta</taxon>
        <taxon>Magnoliopsida</taxon>
        <taxon>Ranunculales</taxon>
        <taxon>Ranunculaceae</taxon>
        <taxon>Coptidoideae</taxon>
        <taxon>Coptis</taxon>
    </lineage>
</organism>
<evidence type="ECO:0000256" key="3">
    <source>
        <dbReference type="ARBA" id="ARBA00012601"/>
    </source>
</evidence>
<dbReference type="GO" id="GO:0008810">
    <property type="term" value="F:cellulase activity"/>
    <property type="evidence" value="ECO:0007669"/>
    <property type="project" value="UniProtKB-EC"/>
</dbReference>
<name>A0A835ICH6_9MAGN</name>
<keyword evidence="7" id="KW-0326">Glycosidase</keyword>
<evidence type="ECO:0000256" key="1">
    <source>
        <dbReference type="ARBA" id="ARBA00000966"/>
    </source>
</evidence>
<evidence type="ECO:0000256" key="2">
    <source>
        <dbReference type="ARBA" id="ARBA00007072"/>
    </source>
</evidence>
<evidence type="ECO:0000313" key="11">
    <source>
        <dbReference type="Proteomes" id="UP000631114"/>
    </source>
</evidence>
<evidence type="ECO:0000256" key="6">
    <source>
        <dbReference type="ARBA" id="ARBA00023277"/>
    </source>
</evidence>
<evidence type="ECO:0000313" key="10">
    <source>
        <dbReference type="EMBL" id="KAF9613318.1"/>
    </source>
</evidence>
<dbReference type="EMBL" id="JADFTS010000003">
    <property type="protein sequence ID" value="KAF9613318.1"/>
    <property type="molecule type" value="Genomic_DNA"/>
</dbReference>
<keyword evidence="5" id="KW-0136">Cellulose degradation</keyword>
<sequence length="328" mass="36500">MVLKSGLSKVPKFCGCWDSSPDKINQANVDKYESHHHYPDVHDASASYSRLHGAKEIDIEKAAQDVVLGEQMEFDKEKKILSIFDCGIGMTKEVKNQGTIAKSGTSGRLSRRDGKEKLSLHKISLKFNSIDPWGAMTKEDSEVSFSFNANESGLKVWKPSPRSRTHMEVDLRGGYYDTGDNVKFNFPMAFTTTMLSWSSWEYGGRMGSQLGSARGSDVARAAASMVFRKVGPLYSKLLLKTSKKVMQIKQSITYAHSDSLGSFVCPLFLLSYSGYKDELIWGAAWLLRATNNVSYLNLLKSLGGIDGTDIFSWDSKFARASVLLSYQE</sequence>
<dbReference type="InterPro" id="IPR008928">
    <property type="entry name" value="6-hairpin_glycosidase_sf"/>
</dbReference>
<keyword evidence="8" id="KW-0624">Polysaccharide degradation</keyword>
<reference evidence="10 11" key="1">
    <citation type="submission" date="2020-10" db="EMBL/GenBank/DDBJ databases">
        <title>The Coptis chinensis genome and diversification of protoberbering-type alkaloids.</title>
        <authorList>
            <person name="Wang B."/>
            <person name="Shu S."/>
            <person name="Song C."/>
            <person name="Liu Y."/>
        </authorList>
    </citation>
    <scope>NUCLEOTIDE SEQUENCE [LARGE SCALE GENOMIC DNA]</scope>
    <source>
        <strain evidence="10">HL-2020</strain>
        <tissue evidence="10">Leaf</tissue>
    </source>
</reference>
<dbReference type="SUPFAM" id="SSF55874">
    <property type="entry name" value="ATPase domain of HSP90 chaperone/DNA topoisomerase II/histidine kinase"/>
    <property type="match status" value="1"/>
</dbReference>
<feature type="domain" description="Glycoside hydrolase family 9" evidence="9">
    <location>
        <begin position="219"/>
        <end position="325"/>
    </location>
</feature>
<keyword evidence="6" id="KW-0119">Carbohydrate metabolism</keyword>
<evidence type="ECO:0000259" key="9">
    <source>
        <dbReference type="Pfam" id="PF00759"/>
    </source>
</evidence>
<feature type="domain" description="Glycoside hydrolase family 9" evidence="9">
    <location>
        <begin position="161"/>
        <end position="207"/>
    </location>
</feature>
<dbReference type="Pfam" id="PF00759">
    <property type="entry name" value="Glyco_hydro_9"/>
    <property type="match status" value="2"/>
</dbReference>
<dbReference type="AlphaFoldDB" id="A0A835ICH6"/>
<dbReference type="PANTHER" id="PTHR22298">
    <property type="entry name" value="ENDO-1,4-BETA-GLUCANASE"/>
    <property type="match status" value="1"/>
</dbReference>
<dbReference type="InterPro" id="IPR036890">
    <property type="entry name" value="HATPase_C_sf"/>
</dbReference>
<gene>
    <name evidence="10" type="ORF">IFM89_006828</name>
</gene>
<comment type="similarity">
    <text evidence="2">Belongs to the glycosyl hydrolase 9 (cellulase E) family.</text>
</comment>
<evidence type="ECO:0000256" key="7">
    <source>
        <dbReference type="ARBA" id="ARBA00023295"/>
    </source>
</evidence>
<dbReference type="EC" id="3.2.1.4" evidence="3"/>
<comment type="caution">
    <text evidence="10">The sequence shown here is derived from an EMBL/GenBank/DDBJ whole genome shotgun (WGS) entry which is preliminary data.</text>
</comment>
<protein>
    <recommendedName>
        <fullName evidence="3">cellulase</fullName>
        <ecNumber evidence="3">3.2.1.4</ecNumber>
    </recommendedName>
</protein>
<keyword evidence="11" id="KW-1185">Reference proteome</keyword>
<dbReference type="OrthoDB" id="10257085at2759"/>
<evidence type="ECO:0000256" key="8">
    <source>
        <dbReference type="ARBA" id="ARBA00023326"/>
    </source>
</evidence>
<accession>A0A835ICH6</accession>
<evidence type="ECO:0000256" key="4">
    <source>
        <dbReference type="ARBA" id="ARBA00022801"/>
    </source>
</evidence>
<dbReference type="InterPro" id="IPR012341">
    <property type="entry name" value="6hp_glycosidase-like_sf"/>
</dbReference>
<dbReference type="Gene3D" id="1.50.10.10">
    <property type="match status" value="2"/>
</dbReference>
<evidence type="ECO:0000256" key="5">
    <source>
        <dbReference type="ARBA" id="ARBA00023001"/>
    </source>
</evidence>
<keyword evidence="4" id="KW-0378">Hydrolase</keyword>
<comment type="catalytic activity">
    <reaction evidence="1">
        <text>Endohydrolysis of (1-&gt;4)-beta-D-glucosidic linkages in cellulose, lichenin and cereal beta-D-glucans.</text>
        <dbReference type="EC" id="3.2.1.4"/>
    </reaction>
</comment>
<proteinExistence type="inferred from homology"/>